<dbReference type="InterPro" id="IPR027124">
    <property type="entry name" value="Swc5/CFDP1/2"/>
</dbReference>
<dbReference type="PANTHER" id="PTHR23227">
    <property type="entry name" value="BUCENTAUR RELATED"/>
    <property type="match status" value="1"/>
</dbReference>
<dbReference type="InterPro" id="IPR036691">
    <property type="entry name" value="Endo/exonu/phosph_ase_sf"/>
</dbReference>
<reference evidence="3" key="3">
    <citation type="submission" date="2025-08" db="UniProtKB">
        <authorList>
            <consortium name="Ensembl"/>
        </authorList>
    </citation>
    <scope>IDENTIFICATION</scope>
</reference>
<dbReference type="InterPro" id="IPR005135">
    <property type="entry name" value="Endo/exonuclease/phosphatase"/>
</dbReference>
<feature type="compositionally biased region" description="Polar residues" evidence="1">
    <location>
        <begin position="407"/>
        <end position="432"/>
    </location>
</feature>
<keyword evidence="4" id="KW-1185">Reference proteome</keyword>
<reference evidence="4" key="1">
    <citation type="submission" date="2013-03" db="EMBL/GenBank/DDBJ databases">
        <authorList>
            <person name="Jeffery W."/>
            <person name="Warren W."/>
            <person name="Wilson R.K."/>
        </authorList>
    </citation>
    <scope>NUCLEOTIDE SEQUENCE</scope>
    <source>
        <strain evidence="4">female</strain>
    </source>
</reference>
<dbReference type="Proteomes" id="UP000018467">
    <property type="component" value="Unassembled WGS sequence"/>
</dbReference>
<dbReference type="Ensembl" id="ENSAMXT00000040436.1">
    <property type="protein sequence ID" value="ENSAMXP00000046523.1"/>
    <property type="gene ID" value="ENSAMXG00000035319.1"/>
</dbReference>
<organism evidence="3 4">
    <name type="scientific">Astyanax mexicanus</name>
    <name type="common">Blind cave fish</name>
    <name type="synonym">Astyanax fasciatus mexicanus</name>
    <dbReference type="NCBI Taxonomy" id="7994"/>
    <lineage>
        <taxon>Eukaryota</taxon>
        <taxon>Metazoa</taxon>
        <taxon>Chordata</taxon>
        <taxon>Craniata</taxon>
        <taxon>Vertebrata</taxon>
        <taxon>Euteleostomi</taxon>
        <taxon>Actinopterygii</taxon>
        <taxon>Neopterygii</taxon>
        <taxon>Teleostei</taxon>
        <taxon>Ostariophysi</taxon>
        <taxon>Characiformes</taxon>
        <taxon>Characoidei</taxon>
        <taxon>Acestrorhamphidae</taxon>
        <taxon>Acestrorhamphinae</taxon>
        <taxon>Astyanax</taxon>
    </lineage>
</organism>
<evidence type="ECO:0000259" key="2">
    <source>
        <dbReference type="Pfam" id="PF03372"/>
    </source>
</evidence>
<dbReference type="STRING" id="7994.ENSAMXP00000046523"/>
<dbReference type="GeneTree" id="ENSGT00740000115773"/>
<proteinExistence type="predicted"/>
<dbReference type="GO" id="GO:0003824">
    <property type="term" value="F:catalytic activity"/>
    <property type="evidence" value="ECO:0007669"/>
    <property type="project" value="InterPro"/>
</dbReference>
<evidence type="ECO:0000256" key="1">
    <source>
        <dbReference type="SAM" id="MobiDB-lite"/>
    </source>
</evidence>
<dbReference type="AlphaFoldDB" id="A0A3B1JW75"/>
<dbReference type="PANTHER" id="PTHR23227:SF83">
    <property type="entry name" value="ENDONUCLEASE_EXONUCLEASE_PHOSPHATASE DOMAIN-CONTAINING PROTEIN"/>
    <property type="match status" value="1"/>
</dbReference>
<dbReference type="SUPFAM" id="SSF56219">
    <property type="entry name" value="DNase I-like"/>
    <property type="match status" value="1"/>
</dbReference>
<evidence type="ECO:0000313" key="3">
    <source>
        <dbReference type="Ensembl" id="ENSAMXP00000046523.1"/>
    </source>
</evidence>
<dbReference type="Gene3D" id="3.60.10.10">
    <property type="entry name" value="Endonuclease/exonuclease/phosphatase"/>
    <property type="match status" value="1"/>
</dbReference>
<name>A0A3B1JW75_ASTMX</name>
<sequence length="432" mass="48123">MERRIGWRIVGRTKMDMPARNLVATTRASPGGDVCCPHLNGAKSKRGSPAHGRGGPKKLAQLRIGTINIGTMTGRSRELAASLKNRRIDIACVQETKWKGSKARDIGEGFKLIYNGHNSARNGVGIIVNEKLKDSVVEVNRTSDRLMSIKIHSGEVVLQVISCYAPQTNCTCEEKDKFWEQLDAVIQSIGPEEHLVIGGDLNGHVGSTRNGFHQYHGGQGYGTRNDDGQRILECAEAHNLAIVNTFFRKNAPHLITYSSGGRSTQIDYILVRRQHLKLAINAKVIPSESIGAQHRLLVSDMRLDLGQHRKLRTTLGSRIKWWHLPEPMPSVTSELTPTSRLTPCGTTWRHGSTAWRRNLWDEQNLAENSSISKFGGGTKKCNWRSRTRRRPRKYGSPPRTPPITSAIVPSSRRQSEQSQWLRPPTTNASTTT</sequence>
<feature type="compositionally biased region" description="Basic residues" evidence="1">
    <location>
        <begin position="381"/>
        <end position="393"/>
    </location>
</feature>
<feature type="region of interest" description="Disordered" evidence="1">
    <location>
        <begin position="369"/>
        <end position="432"/>
    </location>
</feature>
<evidence type="ECO:0000313" key="4">
    <source>
        <dbReference type="Proteomes" id="UP000018467"/>
    </source>
</evidence>
<feature type="domain" description="Endonuclease/exonuclease/phosphatase" evidence="2">
    <location>
        <begin position="66"/>
        <end position="279"/>
    </location>
</feature>
<accession>A0A3B1JW75</accession>
<reference evidence="4" key="2">
    <citation type="journal article" date="2014" name="Nat. Commun.">
        <title>The cavefish genome reveals candidate genes for eye loss.</title>
        <authorList>
            <person name="McGaugh S.E."/>
            <person name="Gross J.B."/>
            <person name="Aken B."/>
            <person name="Blin M."/>
            <person name="Borowsky R."/>
            <person name="Chalopin D."/>
            <person name="Hinaux H."/>
            <person name="Jeffery W.R."/>
            <person name="Keene A."/>
            <person name="Ma L."/>
            <person name="Minx P."/>
            <person name="Murphy D."/>
            <person name="O'Quin K.E."/>
            <person name="Retaux S."/>
            <person name="Rohner N."/>
            <person name="Searle S.M."/>
            <person name="Stahl B.A."/>
            <person name="Tabin C."/>
            <person name="Volff J.N."/>
            <person name="Yoshizawa M."/>
            <person name="Warren W.C."/>
        </authorList>
    </citation>
    <scope>NUCLEOTIDE SEQUENCE [LARGE SCALE GENOMIC DNA]</scope>
    <source>
        <strain evidence="4">female</strain>
    </source>
</reference>
<reference evidence="3" key="4">
    <citation type="submission" date="2025-09" db="UniProtKB">
        <authorList>
            <consortium name="Ensembl"/>
        </authorList>
    </citation>
    <scope>IDENTIFICATION</scope>
</reference>
<dbReference type="Pfam" id="PF03372">
    <property type="entry name" value="Exo_endo_phos"/>
    <property type="match status" value="1"/>
</dbReference>
<dbReference type="CDD" id="cd09076">
    <property type="entry name" value="L1-EN"/>
    <property type="match status" value="1"/>
</dbReference>
<dbReference type="Bgee" id="ENSAMXG00000035319">
    <property type="expression patterns" value="Expressed in ovary and 11 other cell types or tissues"/>
</dbReference>
<dbReference type="InParanoid" id="A0A3B1JW75"/>
<protein>
    <recommendedName>
        <fullName evidence="2">Endonuclease/exonuclease/phosphatase domain-containing protein</fullName>
    </recommendedName>
</protein>